<evidence type="ECO:0000313" key="8">
    <source>
        <dbReference type="EMBL" id="MDA7088586.1"/>
    </source>
</evidence>
<dbReference type="PROSITE" id="PS50887">
    <property type="entry name" value="GGDEF"/>
    <property type="match status" value="1"/>
</dbReference>
<feature type="domain" description="PAS" evidence="4">
    <location>
        <begin position="262"/>
        <end position="335"/>
    </location>
</feature>
<dbReference type="EMBL" id="JAQJZJ010000010">
    <property type="protein sequence ID" value="MDA7088586.1"/>
    <property type="molecule type" value="Genomic_DNA"/>
</dbReference>
<dbReference type="InterPro" id="IPR000700">
    <property type="entry name" value="PAS-assoc_C"/>
</dbReference>
<dbReference type="InterPro" id="IPR035965">
    <property type="entry name" value="PAS-like_dom_sf"/>
</dbReference>
<reference evidence="8 9" key="1">
    <citation type="submission" date="2023-01" db="EMBL/GenBank/DDBJ databases">
        <title>Pseudomonas SA3-5T sp. nov., isolated from tidal flat sediment.</title>
        <authorList>
            <person name="Kim H.S."/>
            <person name="Kim J.-S."/>
            <person name="Suh M.K."/>
            <person name="Eom M.K."/>
            <person name="Lee J.-S."/>
        </authorList>
    </citation>
    <scope>NUCLEOTIDE SEQUENCE [LARGE SCALE GENOMIC DNA]</scope>
    <source>
        <strain evidence="8 9">SA3-5</strain>
    </source>
</reference>
<evidence type="ECO:0000256" key="2">
    <source>
        <dbReference type="PROSITE-ProRule" id="PRU00169"/>
    </source>
</evidence>
<dbReference type="CDD" id="cd01949">
    <property type="entry name" value="GGDEF"/>
    <property type="match status" value="1"/>
</dbReference>
<dbReference type="SUPFAM" id="SSF52172">
    <property type="entry name" value="CheY-like"/>
    <property type="match status" value="1"/>
</dbReference>
<dbReference type="PROSITE" id="PS50113">
    <property type="entry name" value="PAC"/>
    <property type="match status" value="2"/>
</dbReference>
<dbReference type="Pfam" id="PF00563">
    <property type="entry name" value="EAL"/>
    <property type="match status" value="1"/>
</dbReference>
<dbReference type="SUPFAM" id="SSF55073">
    <property type="entry name" value="Nucleotide cyclase"/>
    <property type="match status" value="1"/>
</dbReference>
<dbReference type="SMART" id="SM00091">
    <property type="entry name" value="PAS"/>
    <property type="match status" value="2"/>
</dbReference>
<dbReference type="InterPro" id="IPR013767">
    <property type="entry name" value="PAS_fold"/>
</dbReference>
<accession>A0ABT4XK34</accession>
<dbReference type="PROSITE" id="PS50883">
    <property type="entry name" value="EAL"/>
    <property type="match status" value="1"/>
</dbReference>
<dbReference type="InterPro" id="IPR001610">
    <property type="entry name" value="PAC"/>
</dbReference>
<feature type="modified residue" description="4-aspartylphosphate" evidence="2">
    <location>
        <position position="59"/>
    </location>
</feature>
<feature type="domain" description="PAC" evidence="5">
    <location>
        <begin position="210"/>
        <end position="261"/>
    </location>
</feature>
<dbReference type="PROSITE" id="PS50110">
    <property type="entry name" value="RESPONSE_REGULATORY"/>
    <property type="match status" value="1"/>
</dbReference>
<proteinExistence type="predicted"/>
<gene>
    <name evidence="8" type="ORF">PH586_19580</name>
</gene>
<dbReference type="SUPFAM" id="SSF141868">
    <property type="entry name" value="EAL domain-like"/>
    <property type="match status" value="1"/>
</dbReference>
<dbReference type="NCBIfam" id="TIGR00229">
    <property type="entry name" value="sensory_box"/>
    <property type="match status" value="2"/>
</dbReference>
<dbReference type="Pfam" id="PF00990">
    <property type="entry name" value="GGDEF"/>
    <property type="match status" value="1"/>
</dbReference>
<dbReference type="SMART" id="SM00086">
    <property type="entry name" value="PAC"/>
    <property type="match status" value="2"/>
</dbReference>
<dbReference type="InterPro" id="IPR000160">
    <property type="entry name" value="GGDEF_dom"/>
</dbReference>
<keyword evidence="1" id="KW-0808">Transferase</keyword>
<evidence type="ECO:0000259" key="6">
    <source>
        <dbReference type="PROSITE" id="PS50883"/>
    </source>
</evidence>
<dbReference type="Pfam" id="PF08448">
    <property type="entry name" value="PAS_4"/>
    <property type="match status" value="1"/>
</dbReference>
<dbReference type="SMART" id="SM00267">
    <property type="entry name" value="GGDEF"/>
    <property type="match status" value="1"/>
</dbReference>
<evidence type="ECO:0000259" key="3">
    <source>
        <dbReference type="PROSITE" id="PS50110"/>
    </source>
</evidence>
<protein>
    <submittedName>
        <fullName evidence="8">EAL domain-containing protein</fullName>
    </submittedName>
</protein>
<evidence type="ECO:0000259" key="7">
    <source>
        <dbReference type="PROSITE" id="PS50887"/>
    </source>
</evidence>
<feature type="domain" description="GGDEF" evidence="7">
    <location>
        <begin position="424"/>
        <end position="557"/>
    </location>
</feature>
<dbReference type="Pfam" id="PF00072">
    <property type="entry name" value="Response_reg"/>
    <property type="match status" value="1"/>
</dbReference>
<evidence type="ECO:0000259" key="4">
    <source>
        <dbReference type="PROSITE" id="PS50112"/>
    </source>
</evidence>
<dbReference type="NCBIfam" id="TIGR00254">
    <property type="entry name" value="GGDEF"/>
    <property type="match status" value="1"/>
</dbReference>
<dbReference type="InterPro" id="IPR035919">
    <property type="entry name" value="EAL_sf"/>
</dbReference>
<dbReference type="InterPro" id="IPR001633">
    <property type="entry name" value="EAL_dom"/>
</dbReference>
<feature type="domain" description="EAL" evidence="6">
    <location>
        <begin position="566"/>
        <end position="819"/>
    </location>
</feature>
<keyword evidence="9" id="KW-1185">Reference proteome</keyword>
<comment type="caution">
    <text evidence="8">The sequence shown here is derived from an EMBL/GenBank/DDBJ whole genome shotgun (WGS) entry which is preliminary data.</text>
</comment>
<dbReference type="Gene3D" id="3.40.50.2300">
    <property type="match status" value="1"/>
</dbReference>
<feature type="domain" description="Response regulatory" evidence="3">
    <location>
        <begin position="11"/>
        <end position="126"/>
    </location>
</feature>
<dbReference type="InterPro" id="IPR043128">
    <property type="entry name" value="Rev_trsase/Diguanyl_cyclase"/>
</dbReference>
<dbReference type="Gene3D" id="3.30.70.270">
    <property type="match status" value="1"/>
</dbReference>
<name>A0ABT4XK34_9PSED</name>
<dbReference type="RefSeq" id="WP_271349479.1">
    <property type="nucleotide sequence ID" value="NZ_JAQJZJ010000010.1"/>
</dbReference>
<dbReference type="InterPro" id="IPR029787">
    <property type="entry name" value="Nucleotide_cyclase"/>
</dbReference>
<dbReference type="Pfam" id="PF00989">
    <property type="entry name" value="PAS"/>
    <property type="match status" value="1"/>
</dbReference>
<dbReference type="SMART" id="SM00448">
    <property type="entry name" value="REC"/>
    <property type="match status" value="1"/>
</dbReference>
<evidence type="ECO:0000313" key="9">
    <source>
        <dbReference type="Proteomes" id="UP001212042"/>
    </source>
</evidence>
<dbReference type="InterPro" id="IPR001789">
    <property type="entry name" value="Sig_transdc_resp-reg_receiver"/>
</dbReference>
<dbReference type="PANTHER" id="PTHR44757:SF4">
    <property type="entry name" value="DIGUANYLATE CYCLASE DGCE-RELATED"/>
    <property type="match status" value="1"/>
</dbReference>
<dbReference type="CDD" id="cd01948">
    <property type="entry name" value="EAL"/>
    <property type="match status" value="1"/>
</dbReference>
<dbReference type="PROSITE" id="PS50112">
    <property type="entry name" value="PAS"/>
    <property type="match status" value="1"/>
</dbReference>
<dbReference type="InterPro" id="IPR011006">
    <property type="entry name" value="CheY-like_superfamily"/>
</dbReference>
<evidence type="ECO:0000256" key="1">
    <source>
        <dbReference type="ARBA" id="ARBA00022777"/>
    </source>
</evidence>
<dbReference type="InterPro" id="IPR013656">
    <property type="entry name" value="PAS_4"/>
</dbReference>
<dbReference type="SMART" id="SM00052">
    <property type="entry name" value="EAL"/>
    <property type="match status" value="1"/>
</dbReference>
<dbReference type="PANTHER" id="PTHR44757">
    <property type="entry name" value="DIGUANYLATE CYCLASE DGCP"/>
    <property type="match status" value="1"/>
</dbReference>
<dbReference type="InterPro" id="IPR000014">
    <property type="entry name" value="PAS"/>
</dbReference>
<feature type="domain" description="PAC" evidence="5">
    <location>
        <begin position="340"/>
        <end position="392"/>
    </location>
</feature>
<dbReference type="Gene3D" id="3.30.450.20">
    <property type="entry name" value="PAS domain"/>
    <property type="match status" value="2"/>
</dbReference>
<dbReference type="SUPFAM" id="SSF55785">
    <property type="entry name" value="PYP-like sensor domain (PAS domain)"/>
    <property type="match status" value="2"/>
</dbReference>
<sequence>MLRESLDPAPVILIIDDQASNIRILREAVRDLGDVHFATNGETALQIAAKCLPDVVLLDIEMPGMDGYAVCRALKADPKLADAAIIFVTSHTRSEHELQALDHGGVDFVQKPLNVPIVRARIKTHIALRSESKKLALSQRNLQDVIHNLPAFIGYWGADSCSVFCNDTRGQWFGLTADAMHGQHLRRVMGEGNFLAVEPYLAAVQAGSSPSFDIKLRRRDGDVQYGQVTLVSRQADGRCVGFLMLITDITARKIAESALHDEKERIRVTLNSIGDAVVATDPHGIVTFVNPIAESLTGWLASEAVGQPIEAIMPLKDGGDQRPLQNPIYLALKEERVVGMALNCQLRRRDGRDFDVEDSAAPIRDQEGRITGAIVVFHDVSEARAMAIKMTHLANHDALTNLPNRMLLQDRIQQALQQARRKQERVALLLIDLDNFKTINDSIGHSTGDLLLQEVAQRLKRLCRSIDTVSRQGGDEFILLLPEQQSIETVVDIAENLRQVIAEPFTVDQNRYELSASIGISLFPDDSDTVEALYRHADSAMYQAKQEGRNRVRFFSADIEHNMRARHLLEQHMRAALEQGVFTVFYQAKVDARAQRIVGVEALIRWRTGDGSLVSPADFIPLAEETGLIIPIGRYVLQQACADARAWHEQGHLISVSVNISAVQFREQSFLRMVKETLAETGIRHDLLELEITEGVLARDLESSRDTLQALRKLGVRVAIDDFGTGYSSLAYLKRLPIDVLKIDQSFVRDMVADESDAAIIEAIIKLGHTLNLELVAEGVETHDQVQVLLALGCEVIQGYFYCRPIPCIEMEQLLERGLPGST</sequence>
<dbReference type="InterPro" id="IPR052155">
    <property type="entry name" value="Biofilm_reg_signaling"/>
</dbReference>
<keyword evidence="2" id="KW-0597">Phosphoprotein</keyword>
<organism evidence="8 9">
    <name type="scientific">Pseudomonas aestuarii</name>
    <dbReference type="NCBI Taxonomy" id="3018340"/>
    <lineage>
        <taxon>Bacteria</taxon>
        <taxon>Pseudomonadati</taxon>
        <taxon>Pseudomonadota</taxon>
        <taxon>Gammaproteobacteria</taxon>
        <taxon>Pseudomonadales</taxon>
        <taxon>Pseudomonadaceae</taxon>
        <taxon>Pseudomonas</taxon>
    </lineage>
</organism>
<dbReference type="Gene3D" id="3.20.20.450">
    <property type="entry name" value="EAL domain"/>
    <property type="match status" value="1"/>
</dbReference>
<keyword evidence="1" id="KW-0418">Kinase</keyword>
<evidence type="ECO:0000259" key="5">
    <source>
        <dbReference type="PROSITE" id="PS50113"/>
    </source>
</evidence>
<dbReference type="Proteomes" id="UP001212042">
    <property type="component" value="Unassembled WGS sequence"/>
</dbReference>
<dbReference type="CDD" id="cd00130">
    <property type="entry name" value="PAS"/>
    <property type="match status" value="2"/>
</dbReference>